<feature type="region of interest" description="Disordered" evidence="1">
    <location>
        <begin position="1"/>
        <end position="102"/>
    </location>
</feature>
<protein>
    <submittedName>
        <fullName evidence="2">Uncharacterized protein</fullName>
    </submittedName>
</protein>
<accession>G4ZTY0</accession>
<gene>
    <name evidence="2" type="ORF">PHYSODRAFT_394760</name>
</gene>
<dbReference type="EMBL" id="JH159156">
    <property type="protein sequence ID" value="EGZ13254.1"/>
    <property type="molecule type" value="Genomic_DNA"/>
</dbReference>
<feature type="non-terminal residue" evidence="2">
    <location>
        <position position="244"/>
    </location>
</feature>
<sequence>TDQAGAPSSPSPRTETVPSDSERPTAVAAADSAPPDVVDVTGADEPWARAPARRTSDPAPLRTSKRATSKVVSGEALTEARKGKKKLAATTSKCAVPTPRSDSGFDLSSFMASFSPGTALEATVAPVDGSTAVATTPNEASVATDDIAPQDGVAVRAQLQELQDEVERLCALVAGQGLAQLPVAVTSRLHADPSAPTAPNNKGEMPPAELRYLTTSSFPEGAKKAKGDYNPPQAHLLAASRMFR</sequence>
<name>G4ZTY0_PHYSP</name>
<dbReference type="SMR" id="G4ZTY0"/>
<dbReference type="Proteomes" id="UP000002640">
    <property type="component" value="Unassembled WGS sequence"/>
</dbReference>
<keyword evidence="3" id="KW-1185">Reference proteome</keyword>
<feature type="region of interest" description="Disordered" evidence="1">
    <location>
        <begin position="215"/>
        <end position="244"/>
    </location>
</feature>
<dbReference type="KEGG" id="psoj:PHYSODRAFT_394760"/>
<dbReference type="STRING" id="1094619.G4ZTY0"/>
<dbReference type="GeneID" id="20651196"/>
<reference evidence="2 3" key="1">
    <citation type="journal article" date="2006" name="Science">
        <title>Phytophthora genome sequences uncover evolutionary origins and mechanisms of pathogenesis.</title>
        <authorList>
            <person name="Tyler B.M."/>
            <person name="Tripathy S."/>
            <person name="Zhang X."/>
            <person name="Dehal P."/>
            <person name="Jiang R.H."/>
            <person name="Aerts A."/>
            <person name="Arredondo F.D."/>
            <person name="Baxter L."/>
            <person name="Bensasson D."/>
            <person name="Beynon J.L."/>
            <person name="Chapman J."/>
            <person name="Damasceno C.M."/>
            <person name="Dorrance A.E."/>
            <person name="Dou D."/>
            <person name="Dickerman A.W."/>
            <person name="Dubchak I.L."/>
            <person name="Garbelotto M."/>
            <person name="Gijzen M."/>
            <person name="Gordon S.G."/>
            <person name="Govers F."/>
            <person name="Grunwald N.J."/>
            <person name="Huang W."/>
            <person name="Ivors K.L."/>
            <person name="Jones R.W."/>
            <person name="Kamoun S."/>
            <person name="Krampis K."/>
            <person name="Lamour K.H."/>
            <person name="Lee M.K."/>
            <person name="McDonald W.H."/>
            <person name="Medina M."/>
            <person name="Meijer H.J."/>
            <person name="Nordberg E.K."/>
            <person name="Maclean D.J."/>
            <person name="Ospina-Giraldo M.D."/>
            <person name="Morris P.F."/>
            <person name="Phuntumart V."/>
            <person name="Putnam N.H."/>
            <person name="Rash S."/>
            <person name="Rose J.K."/>
            <person name="Sakihama Y."/>
            <person name="Salamov A.A."/>
            <person name="Savidor A."/>
            <person name="Scheuring C.F."/>
            <person name="Smith B.M."/>
            <person name="Sobral B.W."/>
            <person name="Terry A."/>
            <person name="Torto-Alalibo T.A."/>
            <person name="Win J."/>
            <person name="Xu Z."/>
            <person name="Zhang H."/>
            <person name="Grigoriev I.V."/>
            <person name="Rokhsar D.S."/>
            <person name="Boore J.L."/>
        </authorList>
    </citation>
    <scope>NUCLEOTIDE SEQUENCE [LARGE SCALE GENOMIC DNA]</scope>
    <source>
        <strain evidence="2 3">P6497</strain>
    </source>
</reference>
<dbReference type="RefSeq" id="XP_009530683.1">
    <property type="nucleotide sequence ID" value="XM_009532388.1"/>
</dbReference>
<dbReference type="OMA" id="RQPTEYD"/>
<dbReference type="AlphaFoldDB" id="G4ZTY0"/>
<evidence type="ECO:0000313" key="2">
    <source>
        <dbReference type="EMBL" id="EGZ13254.1"/>
    </source>
</evidence>
<proteinExistence type="predicted"/>
<feature type="compositionally biased region" description="Low complexity" evidence="1">
    <location>
        <begin position="24"/>
        <end position="41"/>
    </location>
</feature>
<organism evidence="2 3">
    <name type="scientific">Phytophthora sojae (strain P6497)</name>
    <name type="common">Soybean stem and root rot agent</name>
    <name type="synonym">Phytophthora megasperma f. sp. glycines</name>
    <dbReference type="NCBI Taxonomy" id="1094619"/>
    <lineage>
        <taxon>Eukaryota</taxon>
        <taxon>Sar</taxon>
        <taxon>Stramenopiles</taxon>
        <taxon>Oomycota</taxon>
        <taxon>Peronosporomycetes</taxon>
        <taxon>Peronosporales</taxon>
        <taxon>Peronosporaceae</taxon>
        <taxon>Phytophthora</taxon>
    </lineage>
</organism>
<feature type="non-terminal residue" evidence="2">
    <location>
        <position position="1"/>
    </location>
</feature>
<feature type="compositionally biased region" description="Polar residues" evidence="1">
    <location>
        <begin position="1"/>
        <end position="19"/>
    </location>
</feature>
<dbReference type="InParanoid" id="G4ZTY0"/>
<evidence type="ECO:0000256" key="1">
    <source>
        <dbReference type="SAM" id="MobiDB-lite"/>
    </source>
</evidence>
<evidence type="ECO:0000313" key="3">
    <source>
        <dbReference type="Proteomes" id="UP000002640"/>
    </source>
</evidence>